<dbReference type="InterPro" id="IPR010982">
    <property type="entry name" value="Lambda_DNA-bd_dom_sf"/>
</dbReference>
<evidence type="ECO:0000313" key="3">
    <source>
        <dbReference type="EMBL" id="MFC5724245.1"/>
    </source>
</evidence>
<dbReference type="Gene3D" id="1.10.260.40">
    <property type="entry name" value="lambda repressor-like DNA-binding domains"/>
    <property type="match status" value="1"/>
</dbReference>
<dbReference type="Pfam" id="PF13560">
    <property type="entry name" value="HTH_31"/>
    <property type="match status" value="1"/>
</dbReference>
<dbReference type="CDD" id="cd00093">
    <property type="entry name" value="HTH_XRE"/>
    <property type="match status" value="1"/>
</dbReference>
<organism evidence="3 4">
    <name type="scientific">Streptomyces gamaensis</name>
    <dbReference type="NCBI Taxonomy" id="1763542"/>
    <lineage>
        <taxon>Bacteria</taxon>
        <taxon>Bacillati</taxon>
        <taxon>Actinomycetota</taxon>
        <taxon>Actinomycetes</taxon>
        <taxon>Kitasatosporales</taxon>
        <taxon>Streptomycetaceae</taxon>
        <taxon>Streptomyces</taxon>
    </lineage>
</organism>
<dbReference type="Pfam" id="PF10901">
    <property type="entry name" value="DUF2690"/>
    <property type="match status" value="1"/>
</dbReference>
<name>A0ABW0ZD29_9ACTN</name>
<comment type="caution">
    <text evidence="3">The sequence shown here is derived from an EMBL/GenBank/DDBJ whole genome shotgun (WGS) entry which is preliminary data.</text>
</comment>
<dbReference type="InterPro" id="IPR021224">
    <property type="entry name" value="DUF2690"/>
</dbReference>
<accession>A0ABW0ZD29</accession>
<reference evidence="4" key="1">
    <citation type="journal article" date="2019" name="Int. J. Syst. Evol. Microbiol.">
        <title>The Global Catalogue of Microorganisms (GCM) 10K type strain sequencing project: providing services to taxonomists for standard genome sequencing and annotation.</title>
        <authorList>
            <consortium name="The Broad Institute Genomics Platform"/>
            <consortium name="The Broad Institute Genome Sequencing Center for Infectious Disease"/>
            <person name="Wu L."/>
            <person name="Ma J."/>
        </authorList>
    </citation>
    <scope>NUCLEOTIDE SEQUENCE [LARGE SCALE GENOMIC DNA]</scope>
    <source>
        <strain evidence="4">CGMCC 4.7304</strain>
    </source>
</reference>
<feature type="compositionally biased region" description="Pro residues" evidence="1">
    <location>
        <begin position="91"/>
        <end position="102"/>
    </location>
</feature>
<protein>
    <submittedName>
        <fullName evidence="3">Helix-turn-helix domain-containing protein</fullName>
    </submittedName>
</protein>
<dbReference type="RefSeq" id="WP_390320711.1">
    <property type="nucleotide sequence ID" value="NZ_JBHSPB010000025.1"/>
</dbReference>
<evidence type="ECO:0000256" key="1">
    <source>
        <dbReference type="SAM" id="MobiDB-lite"/>
    </source>
</evidence>
<feature type="region of interest" description="Disordered" evidence="1">
    <location>
        <begin position="86"/>
        <end position="110"/>
    </location>
</feature>
<dbReference type="SUPFAM" id="SSF47413">
    <property type="entry name" value="lambda repressor-like DNA-binding domains"/>
    <property type="match status" value="1"/>
</dbReference>
<evidence type="ECO:0000313" key="4">
    <source>
        <dbReference type="Proteomes" id="UP001596083"/>
    </source>
</evidence>
<keyword evidence="4" id="KW-1185">Reference proteome</keyword>
<dbReference type="SMART" id="SM00530">
    <property type="entry name" value="HTH_XRE"/>
    <property type="match status" value="1"/>
</dbReference>
<gene>
    <name evidence="3" type="ORF">ACFP1Z_29225</name>
</gene>
<feature type="region of interest" description="Disordered" evidence="1">
    <location>
        <begin position="267"/>
        <end position="327"/>
    </location>
</feature>
<dbReference type="Proteomes" id="UP001596083">
    <property type="component" value="Unassembled WGS sequence"/>
</dbReference>
<dbReference type="EMBL" id="JBHSPB010000025">
    <property type="protein sequence ID" value="MFC5724245.1"/>
    <property type="molecule type" value="Genomic_DNA"/>
</dbReference>
<dbReference type="InterPro" id="IPR001387">
    <property type="entry name" value="Cro/C1-type_HTH"/>
</dbReference>
<proteinExistence type="predicted"/>
<sequence length="349" mass="36651">MSGERLLPAECARLAAELRELKGRTGLSLAALAERTLYSKSSWERYLNGRKLPPRQAVDALCQVAEEPPGRLLALWELAEQAWSGRSESAPVPPPAAAPPRPAAAGAPRPARPGRVWVVSAALTAATALVVSLVLLTTGWRDAGRPREEGNAAASSPYPQSYAPGCAGADCDGADPLRMGCGAQDMVTTLLTHRATGGRRLELRYAQRCGAVWVRATKLRLGDRVQLSVPGAGTKEVGAATPRDTEVYLTTGMTPTNDPREARVCLRPGDGGTPECLAPPGRGRGDEGAADAPEASAVRVESDAGRVAGRPAPEHPAATVRRAERGRGLRLGSSGVWYRVPAPLPAPPR</sequence>
<feature type="domain" description="HTH cro/C1-type" evidence="2">
    <location>
        <begin position="17"/>
        <end position="72"/>
    </location>
</feature>
<evidence type="ECO:0000259" key="2">
    <source>
        <dbReference type="SMART" id="SM00530"/>
    </source>
</evidence>